<dbReference type="GO" id="GO:0005524">
    <property type="term" value="F:ATP binding"/>
    <property type="evidence" value="ECO:0007669"/>
    <property type="project" value="UniProtKB-KW"/>
</dbReference>
<dbReference type="Pfam" id="PF00005">
    <property type="entry name" value="ABC_tran"/>
    <property type="match status" value="2"/>
</dbReference>
<sequence>MGTTVATNALLERKGERVAFLVTKGFKDILHIQNQSRPKIFDLEIAVPSVLYDHVIEIDERVSLVGYTAHSRGLVSDDSIPKDDDAFVKGVTGEWVKVLKRLDLEEVEKKLKEVYNLGIRSIAVCLMHSYTFPGHEQQIADLAKTLNFTNISISSQTTPMIKLVPRGNSAVTDAYLTPAIRKYIATFTAGFDAGLIGDKNSVRVQFMKSDGGLADVDDFGGLGAVLSGPAGGVVGYALTSFDAEDGRPIIGFDMGGTSTDVSRYAGRFDHVFETTTAGVTIQAPQLDINTVAAGGGSRLFFRNGMFVVGPESAGANPGPTCYKKGGPLAITDANLLLGRLIPEYFPAIFGKTEKEPLDLAATTKNFETLRISINATFSDAATAPMSLDEIAYGFVEVANEAMCRPIRQLTQAKGHDTSKHILACFGGAGGQHACAIAKSLGIKKILIHKYSAILSAYGLSLADIVHEVQEPSQEIFEEVKLDYVKSRIKALSNGAREHLSKQGFLASQIVLEPYLNLRYQGTDTAMMTLKPNDSWDFLSSFTATHKTEFGFTLPDRAVIIDDIRIRAIGKGSSSVSETTNVHKEIASHARRRVPNKVAKSVHQTFWKNLGRVATPVFMLPDLKAGDEIVGPALIIDATATIVVEPECKALVTSEHVVIEVESSSSVTNAASTSQIVQDPIMLSVFGHRFMSIAEQMGRTLQKTAISTNIKERLDFSCALFGPDGGLVANAPHIPVHLGSMQEAVRWQMEHLGSTLSDGDVLMTNHPAAGGSHLPDITIITPVFSASRLVFFVASRGHHADIGGIQPGSMPPNSCELFQEGAAVKSFRIVRNGVFDEAGTREILVNAPAQYEGCSGSRCFGDNLSDLKAQVAANQRGISLVGGLIEEYGLDVVQAYMGFIRENAEVLKEFHSKRGAELHAEDRMDDGSVIKLAIKIDGNDGSAVFDFTGTAKELYLDQVVPQDYSVPRPWWFPLKYVNVQKYNEWVSEARRRLQSSVAITPTTNTDDIEPDPLELRKLVSLKDIHFKFPNASGNAVDGLSLNLYEDEIFVLLGHNGAGKTTTLQILTGLIPASTGYGSVAGHDLASEMAAIRREIGVCPQHDIQHEELTVAEHVILFAGIKGLWATKTAAELDADVVTPVLTQLDLISKRNDFVKTLSGGQKRKLSVAMAIVGDPKILILDEASAGMDPLSRRALWKMLSDNKKGRLTFMTTHMMDEADIVADRKAILTKGRIRCLGTSVFLKHRFNIGYTLNIVYQRENSSDIKILALINKHIVSAIVVSQPVIDRPGTVIPTVGEKTLTISIPTSGASSFPRLFNMLDKQVANCAINYYGLSMPTLEEVFLKSEEGGGLETSEEARLAEDYWTRVNANDAADEETMLLGNDIASATSSFWLITMSLYFTAVGWARETVHERAVKMDIFLKSMGLSVSVYWVSNLVAHFPLMAAPGLSMCWLVEFWNIEAHNTFFVTANFDFADALGMAFRDPGSFLTTSSLFITFGTALPYSALVYFDTMGDPDIGNIAHAICSFSIPTYPFSAILYYMAVASVKSASEEIPPLTISYYFAWGNGMLAPLLGMIAQIAGYVTLVFWLDGAFIALPQTVLSASEVEMPVDFGDIAAEDEDSNVTAERIRVTNPMCTDDVILRRTRKVYVKPRRWGDAVVDDVVAVKDVSIGCQQGEILAVLGPNGAGKTTAMSMAVGEQLPTRGAVAITTLQSQTPPQDVYTRASLFGQVAQHDTLWPLLTGREHLNLFASIKGIVQKRRTYWIRMLVDAMGSTLSADLDKQCKELSGGTKRKIAFLIAVVGKPQLLFLDEPSTGIDPKAKRNLWNLLKALKGRLATLLTTHSLDEADALASRIGIMVNGNLAVLGTQQYIKTTYGKGYVLEVHLDAELDSSVQVQRLVELHLPHAVLTEKFENLMARWEVPESDVESLGGLGKVFEHFENARVVGGSGLKEFCFGQISLEMVISRKNFIQINQFIIIDSDRTFTSSTKYNQNFKTNCENTRASATYLMKKTDKFIGLPLTDSPDFPGQQMHENHPNSRQPQYERVINDGYSQHGNLEEWNRMVEPNHFCGNIPPENMIGAASMSFQSPPIDDLQYFGPYQNPYYYLHPHQHQQQEHTPTAHLYSANFSPEAHSSFHHPNERNNSMVLSPQKYIKYIPQTVGDSSWNFFDKQTRNLAVWSHDPEYFDLSQDEMNGMLKSLTNIDDVQNSDFFEFSAFGYPVPMPLGPYYSYDPLDLQRNSAVLHKNSSELGHQNFTNHPAQHLVRCTSAKQTESNKFPTPIATRRTSPSNQFVENIPFQPTSSFYQSTISEDLVNISPAFFPLTAQIAPAAAVRKNFVEGSDANYLGGLAHATTCAHYGAPGLQLYPHNRPPTRQETNIINKTQHSEIKATASANVNEPPCSSNLMKRKIGIEREISETDSNFNCNDLSGTNLKLSKRIKVNDIETTITTKKFSPSPKIFSHSQANMERQLSKEAEELFKMEQIINEVKNNGIREEPLSECDDSLFMVASVIQSLAKSKELYIEDDYDVIDDSSSSSILSDDYNISKLKISLPPIGTFLVPSVRDVSVDTAGSQCDSSIQSAPEDNKASVLGAAVKKRIVRAKQAKRACANCRKSCKKCDDVRPCTRCVTQGYDDCEDVPKKLRIAGVKRGPYKTGRVRGGSIFQDSVDVKKI</sequence>
<dbReference type="CDD" id="cd03263">
    <property type="entry name" value="ABC_subfamily_A"/>
    <property type="match status" value="2"/>
</dbReference>
<dbReference type="Pfam" id="PF19278">
    <property type="entry name" value="Hydant_A_C"/>
    <property type="match status" value="1"/>
</dbReference>
<evidence type="ECO:0000256" key="1">
    <source>
        <dbReference type="ARBA" id="ARBA00004141"/>
    </source>
</evidence>
<organism evidence="14 15">
    <name type="scientific">Physocladia obscura</name>
    <dbReference type="NCBI Taxonomy" id="109957"/>
    <lineage>
        <taxon>Eukaryota</taxon>
        <taxon>Fungi</taxon>
        <taxon>Fungi incertae sedis</taxon>
        <taxon>Chytridiomycota</taxon>
        <taxon>Chytridiomycota incertae sedis</taxon>
        <taxon>Chytridiomycetes</taxon>
        <taxon>Chytridiales</taxon>
        <taxon>Chytriomycetaceae</taxon>
        <taxon>Physocladia</taxon>
    </lineage>
</organism>
<dbReference type="Gene3D" id="3.40.50.300">
    <property type="entry name" value="P-loop containing nucleotide triphosphate hydrolases"/>
    <property type="match status" value="2"/>
</dbReference>
<dbReference type="InterPro" id="IPR008040">
    <property type="entry name" value="Hydant_A_N"/>
</dbReference>
<dbReference type="PANTHER" id="PTHR11365">
    <property type="entry name" value="5-OXOPROLINASE RELATED"/>
    <property type="match status" value="1"/>
</dbReference>
<gene>
    <name evidence="14" type="ORF">HK100_002858</name>
</gene>
<dbReference type="InterPro" id="IPR003593">
    <property type="entry name" value="AAA+_ATPase"/>
</dbReference>
<keyword evidence="15" id="KW-1185">Reference proteome</keyword>
<evidence type="ECO:0000256" key="4">
    <source>
        <dbReference type="ARBA" id="ARBA00022448"/>
    </source>
</evidence>
<keyword evidence="10 11" id="KW-0472">Membrane</keyword>
<dbReference type="SUPFAM" id="SSF52540">
    <property type="entry name" value="P-loop containing nucleoside triphosphate hydrolases"/>
    <property type="match status" value="2"/>
</dbReference>
<keyword evidence="4" id="KW-0813">Transport</keyword>
<feature type="transmembrane region" description="Helical" evidence="11">
    <location>
        <begin position="1560"/>
        <end position="1588"/>
    </location>
</feature>
<dbReference type="GO" id="GO:0008270">
    <property type="term" value="F:zinc ion binding"/>
    <property type="evidence" value="ECO:0007669"/>
    <property type="project" value="InterPro"/>
</dbReference>
<dbReference type="SMART" id="SM00066">
    <property type="entry name" value="GAL4"/>
    <property type="match status" value="1"/>
</dbReference>
<dbReference type="PANTHER" id="PTHR11365:SF2">
    <property type="entry name" value="5-OXOPROLINASE"/>
    <property type="match status" value="1"/>
</dbReference>
<dbReference type="InterPro" id="IPR002821">
    <property type="entry name" value="Hydantoinase_A"/>
</dbReference>
<dbReference type="InterPro" id="IPR003692">
    <property type="entry name" value="Hydantoinase_B"/>
</dbReference>
<feature type="domain" description="ABC transporter" evidence="13">
    <location>
        <begin position="1018"/>
        <end position="1254"/>
    </location>
</feature>
<evidence type="ECO:0000313" key="14">
    <source>
        <dbReference type="EMBL" id="KAJ3135367.1"/>
    </source>
</evidence>
<dbReference type="PROSITE" id="PS00211">
    <property type="entry name" value="ABC_TRANSPORTER_1"/>
    <property type="match status" value="1"/>
</dbReference>
<name>A0AAD5T7S7_9FUNG</name>
<dbReference type="GO" id="GO:0016887">
    <property type="term" value="F:ATP hydrolysis activity"/>
    <property type="evidence" value="ECO:0007669"/>
    <property type="project" value="InterPro"/>
</dbReference>
<dbReference type="GO" id="GO:0006749">
    <property type="term" value="P:glutathione metabolic process"/>
    <property type="evidence" value="ECO:0007669"/>
    <property type="project" value="TreeGrafter"/>
</dbReference>
<dbReference type="InterPro" id="IPR045079">
    <property type="entry name" value="Oxoprolinase-like"/>
</dbReference>
<evidence type="ECO:0000256" key="9">
    <source>
        <dbReference type="ARBA" id="ARBA00022989"/>
    </source>
</evidence>
<keyword evidence="5 11" id="KW-0812">Transmembrane</keyword>
<dbReference type="Pfam" id="PF05378">
    <property type="entry name" value="Hydant_A_N"/>
    <property type="match status" value="1"/>
</dbReference>
<evidence type="ECO:0000256" key="2">
    <source>
        <dbReference type="ARBA" id="ARBA00008869"/>
    </source>
</evidence>
<dbReference type="GO" id="GO:0017168">
    <property type="term" value="F:5-oxoprolinase (ATP-hydrolyzing) activity"/>
    <property type="evidence" value="ECO:0007669"/>
    <property type="project" value="TreeGrafter"/>
</dbReference>
<dbReference type="Proteomes" id="UP001211907">
    <property type="component" value="Unassembled WGS sequence"/>
</dbReference>
<feature type="transmembrane region" description="Helical" evidence="11">
    <location>
        <begin position="1519"/>
        <end position="1540"/>
    </location>
</feature>
<keyword evidence="7" id="KW-0547">Nucleotide-binding</keyword>
<dbReference type="FunFam" id="3.40.50.300:FF:000335">
    <property type="entry name" value="ATP binding cassette subfamily A member 5"/>
    <property type="match status" value="1"/>
</dbReference>
<dbReference type="SMART" id="SM00382">
    <property type="entry name" value="AAA"/>
    <property type="match status" value="2"/>
</dbReference>
<evidence type="ECO:0000256" key="3">
    <source>
        <dbReference type="ARBA" id="ARBA00010403"/>
    </source>
</evidence>
<dbReference type="CDD" id="cd00067">
    <property type="entry name" value="GAL4"/>
    <property type="match status" value="1"/>
</dbReference>
<feature type="domain" description="ABC transporter" evidence="13">
    <location>
        <begin position="1642"/>
        <end position="1884"/>
    </location>
</feature>
<dbReference type="PROSITE" id="PS50893">
    <property type="entry name" value="ABC_TRANSPORTER_2"/>
    <property type="match status" value="2"/>
</dbReference>
<keyword evidence="9 11" id="KW-1133">Transmembrane helix</keyword>
<feature type="transmembrane region" description="Helical" evidence="11">
    <location>
        <begin position="1418"/>
        <end position="1439"/>
    </location>
</feature>
<accession>A0AAD5T7S7</accession>
<dbReference type="PROSITE" id="PS50048">
    <property type="entry name" value="ZN2_CY6_FUNGAL_2"/>
    <property type="match status" value="1"/>
</dbReference>
<dbReference type="InterPro" id="IPR003439">
    <property type="entry name" value="ABC_transporter-like_ATP-bd"/>
</dbReference>
<evidence type="ECO:0000256" key="7">
    <source>
        <dbReference type="ARBA" id="ARBA00022741"/>
    </source>
</evidence>
<dbReference type="InterPro" id="IPR017871">
    <property type="entry name" value="ABC_transporter-like_CS"/>
</dbReference>
<dbReference type="Pfam" id="PF02538">
    <property type="entry name" value="Hydantoinase_B"/>
    <property type="match status" value="1"/>
</dbReference>
<feature type="domain" description="Zn(2)-C6 fungal-type" evidence="12">
    <location>
        <begin position="2608"/>
        <end position="2636"/>
    </location>
</feature>
<comment type="subcellular location">
    <subcellularLocation>
        <location evidence="1">Membrane</location>
        <topology evidence="1">Multi-pass membrane protein</topology>
    </subcellularLocation>
</comment>
<dbReference type="FunFam" id="3.40.50.300:FF:000436">
    <property type="entry name" value="ATP binding cassette subfamily A member 9"/>
    <property type="match status" value="1"/>
</dbReference>
<dbReference type="InterPro" id="IPR001138">
    <property type="entry name" value="Zn2Cys6_DnaBD"/>
</dbReference>
<keyword evidence="8" id="KW-0067">ATP-binding</keyword>
<evidence type="ECO:0000256" key="8">
    <source>
        <dbReference type="ARBA" id="ARBA00022840"/>
    </source>
</evidence>
<evidence type="ECO:0000256" key="10">
    <source>
        <dbReference type="ARBA" id="ARBA00023136"/>
    </source>
</evidence>
<dbReference type="InterPro" id="IPR049517">
    <property type="entry name" value="ACX-like_C"/>
</dbReference>
<dbReference type="GO" id="GO:0005829">
    <property type="term" value="C:cytosol"/>
    <property type="evidence" value="ECO:0007669"/>
    <property type="project" value="TreeGrafter"/>
</dbReference>
<dbReference type="InterPro" id="IPR027417">
    <property type="entry name" value="P-loop_NTPase"/>
</dbReference>
<evidence type="ECO:0000256" key="5">
    <source>
        <dbReference type="ARBA" id="ARBA00022692"/>
    </source>
</evidence>
<feature type="transmembrane region" description="Helical" evidence="11">
    <location>
        <begin position="1388"/>
        <end position="1406"/>
    </location>
</feature>
<comment type="similarity">
    <text evidence="2">Belongs to the ABC transporter superfamily. ABCA family.</text>
</comment>
<dbReference type="EMBL" id="JADGJH010000168">
    <property type="protein sequence ID" value="KAJ3135367.1"/>
    <property type="molecule type" value="Genomic_DNA"/>
</dbReference>
<proteinExistence type="inferred from homology"/>
<evidence type="ECO:0000256" key="6">
    <source>
        <dbReference type="ARBA" id="ARBA00022737"/>
    </source>
</evidence>
<feature type="transmembrane region" description="Helical" evidence="11">
    <location>
        <begin position="1486"/>
        <end position="1507"/>
    </location>
</feature>
<dbReference type="GO" id="GO:0000981">
    <property type="term" value="F:DNA-binding transcription factor activity, RNA polymerase II-specific"/>
    <property type="evidence" value="ECO:0007669"/>
    <property type="project" value="InterPro"/>
</dbReference>
<evidence type="ECO:0000259" key="12">
    <source>
        <dbReference type="PROSITE" id="PS50048"/>
    </source>
</evidence>
<reference evidence="14" key="1">
    <citation type="submission" date="2020-05" db="EMBL/GenBank/DDBJ databases">
        <title>Phylogenomic resolution of chytrid fungi.</title>
        <authorList>
            <person name="Stajich J.E."/>
            <person name="Amses K."/>
            <person name="Simmons R."/>
            <person name="Seto K."/>
            <person name="Myers J."/>
            <person name="Bonds A."/>
            <person name="Quandt C.A."/>
            <person name="Barry K."/>
            <person name="Liu P."/>
            <person name="Grigoriev I."/>
            <person name="Longcore J.E."/>
            <person name="James T.Y."/>
        </authorList>
    </citation>
    <scope>NUCLEOTIDE SEQUENCE</scope>
    <source>
        <strain evidence="14">JEL0513</strain>
    </source>
</reference>
<keyword evidence="6" id="KW-0677">Repeat</keyword>
<evidence type="ECO:0000259" key="13">
    <source>
        <dbReference type="PROSITE" id="PS50893"/>
    </source>
</evidence>
<dbReference type="Pfam" id="PF01968">
    <property type="entry name" value="Hydantoinase_A"/>
    <property type="match status" value="1"/>
</dbReference>
<dbReference type="GO" id="GO:0005886">
    <property type="term" value="C:plasma membrane"/>
    <property type="evidence" value="ECO:0007669"/>
    <property type="project" value="UniProtKB-ARBA"/>
</dbReference>
<comment type="similarity">
    <text evidence="3">Belongs to the oxoprolinase family.</text>
</comment>
<protein>
    <submittedName>
        <fullName evidence="14">Uncharacterized protein</fullName>
    </submittedName>
</protein>
<evidence type="ECO:0000313" key="15">
    <source>
        <dbReference type="Proteomes" id="UP001211907"/>
    </source>
</evidence>
<evidence type="ECO:0000256" key="11">
    <source>
        <dbReference type="SAM" id="Phobius"/>
    </source>
</evidence>
<comment type="caution">
    <text evidence="14">The sequence shown here is derived from an EMBL/GenBank/DDBJ whole genome shotgun (WGS) entry which is preliminary data.</text>
</comment>